<reference evidence="1 2" key="1">
    <citation type="journal article" date="2014" name="Int. J. Syst. Evol. Microbiol.">
        <title>Complete genome sequence of Corynebacterium casei LMG S-19264T (=DSM 44701T), isolated from a smear-ripened cheese.</title>
        <authorList>
            <consortium name="US DOE Joint Genome Institute (JGI-PGF)"/>
            <person name="Walter F."/>
            <person name="Albersmeier A."/>
            <person name="Kalinowski J."/>
            <person name="Ruckert C."/>
        </authorList>
    </citation>
    <scope>NUCLEOTIDE SEQUENCE [LARGE SCALE GENOMIC DNA]</scope>
    <source>
        <strain evidence="1 2">NBRC 110095</strain>
    </source>
</reference>
<dbReference type="Proteomes" id="UP001156870">
    <property type="component" value="Unassembled WGS sequence"/>
</dbReference>
<evidence type="ECO:0008006" key="3">
    <source>
        <dbReference type="Google" id="ProtNLM"/>
    </source>
</evidence>
<dbReference type="AlphaFoldDB" id="A0AA37TDU4"/>
<protein>
    <recommendedName>
        <fullName evidence="3">Lipoprotein</fullName>
    </recommendedName>
</protein>
<dbReference type="PROSITE" id="PS51257">
    <property type="entry name" value="PROKAR_LIPOPROTEIN"/>
    <property type="match status" value="1"/>
</dbReference>
<accession>A0AA37TDU4</accession>
<keyword evidence="2" id="KW-1185">Reference proteome</keyword>
<evidence type="ECO:0000313" key="1">
    <source>
        <dbReference type="EMBL" id="GLS27312.1"/>
    </source>
</evidence>
<comment type="caution">
    <text evidence="1">The sequence shown here is derived from an EMBL/GenBank/DDBJ whole genome shotgun (WGS) entry which is preliminary data.</text>
</comment>
<dbReference type="EMBL" id="BSPD01000073">
    <property type="protein sequence ID" value="GLS27312.1"/>
    <property type="molecule type" value="Genomic_DNA"/>
</dbReference>
<gene>
    <name evidence="1" type="ORF">GCM10007877_30310</name>
</gene>
<sequence>MKKSFFLILAFSITACTNTTSIYGRHAKASQLQEQARAEREINNYSGAMAMERKAKRLKGQNSLKKDDVAGSIMEAIFNAIFDKEERKPYRGWQ</sequence>
<name>A0AA37TDU4_9GAMM</name>
<evidence type="ECO:0000313" key="2">
    <source>
        <dbReference type="Proteomes" id="UP001156870"/>
    </source>
</evidence>
<dbReference type="RefSeq" id="WP_232593832.1">
    <property type="nucleotide sequence ID" value="NZ_BSPD01000073.1"/>
</dbReference>
<proteinExistence type="predicted"/>
<organism evidence="1 2">
    <name type="scientific">Marinibactrum halimedae</name>
    <dbReference type="NCBI Taxonomy" id="1444977"/>
    <lineage>
        <taxon>Bacteria</taxon>
        <taxon>Pseudomonadati</taxon>
        <taxon>Pseudomonadota</taxon>
        <taxon>Gammaproteobacteria</taxon>
        <taxon>Cellvibrionales</taxon>
        <taxon>Cellvibrionaceae</taxon>
        <taxon>Marinibactrum</taxon>
    </lineage>
</organism>